<dbReference type="PANTHER" id="PTHR14789">
    <property type="entry name" value="CHONDROLECTIN VARIANT CHODLFDELTAE"/>
    <property type="match status" value="1"/>
</dbReference>
<protein>
    <submittedName>
        <fullName evidence="22">Endosialin</fullName>
    </submittedName>
</protein>
<comment type="caution">
    <text evidence="16">Lacks conserved residue(s) required for the propagation of feature annotation.</text>
</comment>
<keyword evidence="5" id="KW-0597">Phosphoprotein</keyword>
<feature type="region of interest" description="Disordered" evidence="17">
    <location>
        <begin position="190"/>
        <end position="210"/>
    </location>
</feature>
<dbReference type="FunFam" id="2.10.25.10:FF:000009">
    <property type="entry name" value="Low-density lipoprotein receptor isoform 1"/>
    <property type="match status" value="1"/>
</dbReference>
<evidence type="ECO:0000313" key="23">
    <source>
        <dbReference type="Proteomes" id="UP001178461"/>
    </source>
</evidence>
<feature type="compositionally biased region" description="Low complexity" evidence="17">
    <location>
        <begin position="584"/>
        <end position="598"/>
    </location>
</feature>
<accession>A0AA35PQW6</accession>
<feature type="domain" description="C-type lectin" evidence="21">
    <location>
        <begin position="44"/>
        <end position="168"/>
    </location>
</feature>
<organism evidence="22 23">
    <name type="scientific">Podarcis lilfordi</name>
    <name type="common">Lilford's wall lizard</name>
    <dbReference type="NCBI Taxonomy" id="74358"/>
    <lineage>
        <taxon>Eukaryota</taxon>
        <taxon>Metazoa</taxon>
        <taxon>Chordata</taxon>
        <taxon>Craniata</taxon>
        <taxon>Vertebrata</taxon>
        <taxon>Euteleostomi</taxon>
        <taxon>Lepidosauria</taxon>
        <taxon>Squamata</taxon>
        <taxon>Bifurcata</taxon>
        <taxon>Unidentata</taxon>
        <taxon>Episquamata</taxon>
        <taxon>Laterata</taxon>
        <taxon>Lacertibaenia</taxon>
        <taxon>Lacertidae</taxon>
        <taxon>Podarcis</taxon>
    </lineage>
</organism>
<feature type="domain" description="EGF-like" evidence="20">
    <location>
        <begin position="321"/>
        <end position="362"/>
    </location>
</feature>
<dbReference type="InterPro" id="IPR051505">
    <property type="entry name" value="C-type_lectin_domain"/>
</dbReference>
<keyword evidence="14" id="KW-0675">Receptor</keyword>
<evidence type="ECO:0000256" key="11">
    <source>
        <dbReference type="ARBA" id="ARBA00022989"/>
    </source>
</evidence>
<feature type="domain" description="EGF-like" evidence="20">
    <location>
        <begin position="363"/>
        <end position="397"/>
    </location>
</feature>
<dbReference type="GO" id="GO:0009897">
    <property type="term" value="C:external side of plasma membrane"/>
    <property type="evidence" value="ECO:0007669"/>
    <property type="project" value="TreeGrafter"/>
</dbReference>
<keyword evidence="23" id="KW-1185">Reference proteome</keyword>
<dbReference type="Pfam" id="PF07645">
    <property type="entry name" value="EGF_CA"/>
    <property type="match status" value="1"/>
</dbReference>
<evidence type="ECO:0000256" key="15">
    <source>
        <dbReference type="ARBA" id="ARBA00023180"/>
    </source>
</evidence>
<dbReference type="GO" id="GO:0031012">
    <property type="term" value="C:extracellular matrix"/>
    <property type="evidence" value="ECO:0007669"/>
    <property type="project" value="TreeGrafter"/>
</dbReference>
<dbReference type="GO" id="GO:0005576">
    <property type="term" value="C:extracellular region"/>
    <property type="evidence" value="ECO:0007669"/>
    <property type="project" value="UniProtKB-SubCell"/>
</dbReference>
<gene>
    <name evidence="22" type="ORF">PODLI_1B022511</name>
</gene>
<dbReference type="InterPro" id="IPR018378">
    <property type="entry name" value="C-type_lectin_CS"/>
</dbReference>
<evidence type="ECO:0000256" key="13">
    <source>
        <dbReference type="ARBA" id="ARBA00023157"/>
    </source>
</evidence>
<dbReference type="InterPro" id="IPR026823">
    <property type="entry name" value="cEGF"/>
</dbReference>
<evidence type="ECO:0000256" key="6">
    <source>
        <dbReference type="ARBA" id="ARBA00022583"/>
    </source>
</evidence>
<dbReference type="GO" id="GO:0016477">
    <property type="term" value="P:cell migration"/>
    <property type="evidence" value="ECO:0007669"/>
    <property type="project" value="TreeGrafter"/>
</dbReference>
<evidence type="ECO:0000313" key="22">
    <source>
        <dbReference type="EMBL" id="CAI5798011.1"/>
    </source>
</evidence>
<sequence length="722" mass="76592">MLRRRGGRGRPRPRLLLLALLLVAWRLPGAGAQEAQAACGPDGCYAVYFQRRSFLDAWRGCRELGGNLATLKYPEEAAQVAELLRDVRGGGGHAQGPQRLLWIGLQRQPRQCFPQRPLRGFTWTTGDQDTSYTNWARSPSSGVGGPSCAAPRCVVLGELDLQWLDGSCTVPVDGYLCRFSFQGMCAGLAEEEEEMEEEEEEGGGGGGASTVAYSTPFGPASGALRYVPFGTVAAVTCGRAGPAVSVLCMQKEDGSVAWSKDAPLCREAVYQHSWCEGDNGGCQQLCLDEGSGYSCECHAGYFLLPDGHSCASHTHHDGGADGDACRGRPCQFGCVADGEAADGYRCQCPAGYELGSDGHLCEDLDECAEAPCEHQCENTDGSFVCRCHLGFSPSEEEPGRCADTDECQIPGVCQQMCVNYVGGFECYCTEGYDLEPDGITCSPAPHPPPMATAQSYRGAGFLHHLDDGLGLEMEGELEDGVEEEDDSDHNLALSEHLSVFQDARVASPFFPADPRLVPRMLPATEPPNPKSTAPLLDASPSSRRSRMPPNSTPTAAWGLPTASRSPSPFPVTDAPRDTPSPPSLLADPTSPTAPLAPTIAPPPLHRPPVSADSPGEEESPAVVGGVRAAPPTSAPPATPTPDGAPGRQRRDDRWLLVALLVPICVFVVIMLALGIVYCTRCGAQAKSRSVTQCYRWVISSAGKGAPPTASRPGQPATCRTSV</sequence>
<keyword evidence="7 18" id="KW-0812">Transmembrane</keyword>
<dbReference type="InterPro" id="IPR049883">
    <property type="entry name" value="NOTCH1_EGF-like"/>
</dbReference>
<keyword evidence="6" id="KW-0254">Endocytosis</keyword>
<feature type="region of interest" description="Disordered" evidence="17">
    <location>
        <begin position="520"/>
        <end position="648"/>
    </location>
</feature>
<evidence type="ECO:0000256" key="17">
    <source>
        <dbReference type="SAM" id="MobiDB-lite"/>
    </source>
</evidence>
<dbReference type="PROSITE" id="PS00615">
    <property type="entry name" value="C_TYPE_LECTIN_1"/>
    <property type="match status" value="1"/>
</dbReference>
<evidence type="ECO:0000256" key="9">
    <source>
        <dbReference type="ARBA" id="ARBA00022734"/>
    </source>
</evidence>
<keyword evidence="11 18" id="KW-1133">Transmembrane helix</keyword>
<keyword evidence="8 19" id="KW-0732">Signal</keyword>
<evidence type="ECO:0000256" key="5">
    <source>
        <dbReference type="ARBA" id="ARBA00022553"/>
    </source>
</evidence>
<dbReference type="GO" id="GO:0006897">
    <property type="term" value="P:endocytosis"/>
    <property type="evidence" value="ECO:0007669"/>
    <property type="project" value="UniProtKB-KW"/>
</dbReference>
<dbReference type="SUPFAM" id="SSF56436">
    <property type="entry name" value="C-type lectin-like"/>
    <property type="match status" value="1"/>
</dbReference>
<evidence type="ECO:0000256" key="10">
    <source>
        <dbReference type="ARBA" id="ARBA00022737"/>
    </source>
</evidence>
<feature type="compositionally biased region" description="Acidic residues" evidence="17">
    <location>
        <begin position="190"/>
        <end position="202"/>
    </location>
</feature>
<dbReference type="GO" id="GO:1990430">
    <property type="term" value="F:extracellular matrix protein binding"/>
    <property type="evidence" value="ECO:0007669"/>
    <property type="project" value="TreeGrafter"/>
</dbReference>
<dbReference type="Pfam" id="PF00059">
    <property type="entry name" value="Lectin_C"/>
    <property type="match status" value="1"/>
</dbReference>
<dbReference type="InterPro" id="IPR001304">
    <property type="entry name" value="C-type_lectin-like"/>
</dbReference>
<dbReference type="AlphaFoldDB" id="A0AA35PQW6"/>
<keyword evidence="13" id="KW-1015">Disulfide bond</keyword>
<dbReference type="SUPFAM" id="SSF57184">
    <property type="entry name" value="Growth factor receptor domain"/>
    <property type="match status" value="1"/>
</dbReference>
<dbReference type="PROSITE" id="PS00010">
    <property type="entry name" value="ASX_HYDROXYL"/>
    <property type="match status" value="2"/>
</dbReference>
<dbReference type="PROSITE" id="PS50026">
    <property type="entry name" value="EGF_3"/>
    <property type="match status" value="2"/>
</dbReference>
<keyword evidence="10" id="KW-0677">Repeat</keyword>
<dbReference type="InterPro" id="IPR016186">
    <property type="entry name" value="C-type_lectin-like/link_sf"/>
</dbReference>
<dbReference type="InterPro" id="IPR016187">
    <property type="entry name" value="CTDL_fold"/>
</dbReference>
<evidence type="ECO:0000256" key="3">
    <source>
        <dbReference type="ARBA" id="ARBA00022525"/>
    </source>
</evidence>
<evidence type="ECO:0000256" key="4">
    <source>
        <dbReference type="ARBA" id="ARBA00022536"/>
    </source>
</evidence>
<dbReference type="PROSITE" id="PS01186">
    <property type="entry name" value="EGF_2"/>
    <property type="match status" value="2"/>
</dbReference>
<evidence type="ECO:0000256" key="7">
    <source>
        <dbReference type="ARBA" id="ARBA00022692"/>
    </source>
</evidence>
<dbReference type="Pfam" id="PF14670">
    <property type="entry name" value="FXa_inhibition"/>
    <property type="match status" value="1"/>
</dbReference>
<feature type="signal peptide" evidence="19">
    <location>
        <begin position="1"/>
        <end position="32"/>
    </location>
</feature>
<proteinExistence type="predicted"/>
<dbReference type="InterPro" id="IPR000152">
    <property type="entry name" value="EGF-type_Asp/Asn_hydroxyl_site"/>
</dbReference>
<dbReference type="SUPFAM" id="SSF57196">
    <property type="entry name" value="EGF/Laminin"/>
    <property type="match status" value="1"/>
</dbReference>
<keyword evidence="12 18" id="KW-0472">Membrane</keyword>
<dbReference type="CDD" id="cd00054">
    <property type="entry name" value="EGF_CA"/>
    <property type="match status" value="1"/>
</dbReference>
<dbReference type="PROSITE" id="PS01187">
    <property type="entry name" value="EGF_CA"/>
    <property type="match status" value="1"/>
</dbReference>
<dbReference type="GO" id="GO:0050840">
    <property type="term" value="F:extracellular matrix binding"/>
    <property type="evidence" value="ECO:0007669"/>
    <property type="project" value="TreeGrafter"/>
</dbReference>
<dbReference type="EMBL" id="OX395143">
    <property type="protein sequence ID" value="CAI5798011.1"/>
    <property type="molecule type" value="Genomic_DNA"/>
</dbReference>
<keyword evidence="4 16" id="KW-0245">EGF-like domain</keyword>
<dbReference type="FunFam" id="2.10.25.10:FF:000406">
    <property type="entry name" value="CD248 molecule"/>
    <property type="match status" value="1"/>
</dbReference>
<evidence type="ECO:0000259" key="21">
    <source>
        <dbReference type="PROSITE" id="PS50041"/>
    </source>
</evidence>
<dbReference type="CDD" id="cd03600">
    <property type="entry name" value="CLECT_thrombomodulin_like"/>
    <property type="match status" value="1"/>
</dbReference>
<evidence type="ECO:0000256" key="2">
    <source>
        <dbReference type="ARBA" id="ARBA00004613"/>
    </source>
</evidence>
<dbReference type="SMART" id="SM00034">
    <property type="entry name" value="CLECT"/>
    <property type="match status" value="1"/>
</dbReference>
<feature type="region of interest" description="Disordered" evidence="17">
    <location>
        <begin position="702"/>
        <end position="722"/>
    </location>
</feature>
<feature type="transmembrane region" description="Helical" evidence="18">
    <location>
        <begin position="654"/>
        <end position="678"/>
    </location>
</feature>
<evidence type="ECO:0000256" key="16">
    <source>
        <dbReference type="PROSITE-ProRule" id="PRU00076"/>
    </source>
</evidence>
<dbReference type="InterPro" id="IPR009030">
    <property type="entry name" value="Growth_fac_rcpt_cys_sf"/>
</dbReference>
<dbReference type="Pfam" id="PF12662">
    <property type="entry name" value="cEGF"/>
    <property type="match status" value="1"/>
</dbReference>
<comment type="subcellular location">
    <subcellularLocation>
        <location evidence="1">Membrane</location>
        <topology evidence="1">Single-pass type I membrane protein</topology>
    </subcellularLocation>
    <subcellularLocation>
        <location evidence="2">Secreted</location>
    </subcellularLocation>
</comment>
<dbReference type="SMART" id="SM00179">
    <property type="entry name" value="EGF_CA"/>
    <property type="match status" value="4"/>
</dbReference>
<dbReference type="GO" id="GO:0005509">
    <property type="term" value="F:calcium ion binding"/>
    <property type="evidence" value="ECO:0007669"/>
    <property type="project" value="InterPro"/>
</dbReference>
<dbReference type="SMART" id="SM00181">
    <property type="entry name" value="EGF"/>
    <property type="match status" value="4"/>
</dbReference>
<dbReference type="InterPro" id="IPR001881">
    <property type="entry name" value="EGF-like_Ca-bd_dom"/>
</dbReference>
<dbReference type="Proteomes" id="UP001178461">
    <property type="component" value="Chromosome 16"/>
</dbReference>
<keyword evidence="3" id="KW-0964">Secreted</keyword>
<dbReference type="Gene3D" id="3.10.100.10">
    <property type="entry name" value="Mannose-Binding Protein A, subunit A"/>
    <property type="match status" value="1"/>
</dbReference>
<dbReference type="PROSITE" id="PS50041">
    <property type="entry name" value="C_TYPE_LECTIN_2"/>
    <property type="match status" value="1"/>
</dbReference>
<name>A0AA35PQW6_9SAUR</name>
<keyword evidence="15" id="KW-0325">Glycoprotein</keyword>
<reference evidence="22" key="1">
    <citation type="submission" date="2022-12" db="EMBL/GenBank/DDBJ databases">
        <authorList>
            <person name="Alioto T."/>
            <person name="Alioto T."/>
            <person name="Gomez Garrido J."/>
        </authorList>
    </citation>
    <scope>NUCLEOTIDE SEQUENCE</scope>
</reference>
<dbReference type="Gene3D" id="2.10.25.10">
    <property type="entry name" value="Laminin"/>
    <property type="match status" value="4"/>
</dbReference>
<dbReference type="InterPro" id="IPR018097">
    <property type="entry name" value="EGF_Ca-bd_CS"/>
</dbReference>
<evidence type="ECO:0000256" key="14">
    <source>
        <dbReference type="ARBA" id="ARBA00023170"/>
    </source>
</evidence>
<evidence type="ECO:0000256" key="18">
    <source>
        <dbReference type="SAM" id="Phobius"/>
    </source>
</evidence>
<evidence type="ECO:0000259" key="20">
    <source>
        <dbReference type="PROSITE" id="PS50026"/>
    </source>
</evidence>
<dbReference type="PANTHER" id="PTHR14789:SF4">
    <property type="entry name" value="ENDOSIALIN"/>
    <property type="match status" value="1"/>
</dbReference>
<evidence type="ECO:0000256" key="12">
    <source>
        <dbReference type="ARBA" id="ARBA00023136"/>
    </source>
</evidence>
<feature type="chain" id="PRO_5041208932" evidence="19">
    <location>
        <begin position="33"/>
        <end position="722"/>
    </location>
</feature>
<evidence type="ECO:0000256" key="1">
    <source>
        <dbReference type="ARBA" id="ARBA00004479"/>
    </source>
</evidence>
<dbReference type="InterPro" id="IPR000742">
    <property type="entry name" value="EGF"/>
</dbReference>
<evidence type="ECO:0000256" key="19">
    <source>
        <dbReference type="SAM" id="SignalP"/>
    </source>
</evidence>
<evidence type="ECO:0000256" key="8">
    <source>
        <dbReference type="ARBA" id="ARBA00022729"/>
    </source>
</evidence>
<keyword evidence="9" id="KW-0430">Lectin</keyword>
<dbReference type="GO" id="GO:0030246">
    <property type="term" value="F:carbohydrate binding"/>
    <property type="evidence" value="ECO:0007669"/>
    <property type="project" value="UniProtKB-KW"/>
</dbReference>